<reference evidence="1 2" key="1">
    <citation type="submission" date="2021-06" db="EMBL/GenBank/DDBJ databases">
        <authorList>
            <person name="Palmer J.M."/>
        </authorList>
    </citation>
    <scope>NUCLEOTIDE SEQUENCE [LARGE SCALE GENOMIC DNA]</scope>
    <source>
        <strain evidence="1 2">AS_MEX2019</strain>
        <tissue evidence="1">Muscle</tissue>
    </source>
</reference>
<gene>
    <name evidence="1" type="ORF">AMECASPLE_016279</name>
</gene>
<dbReference type="Proteomes" id="UP001469553">
    <property type="component" value="Unassembled WGS sequence"/>
</dbReference>
<keyword evidence="2" id="KW-1185">Reference proteome</keyword>
<dbReference type="EMBL" id="JAHRIP010067012">
    <property type="protein sequence ID" value="MEQ2307236.1"/>
    <property type="molecule type" value="Genomic_DNA"/>
</dbReference>
<sequence>MWSRWRVLKYKSAYFPYVTRNALGLITYRRKATSSDKASTFQECRFHIKSLSVTSVDKLEQRTSKQNSQIDIFIFH</sequence>
<organism evidence="1 2">
    <name type="scientific">Ameca splendens</name>
    <dbReference type="NCBI Taxonomy" id="208324"/>
    <lineage>
        <taxon>Eukaryota</taxon>
        <taxon>Metazoa</taxon>
        <taxon>Chordata</taxon>
        <taxon>Craniata</taxon>
        <taxon>Vertebrata</taxon>
        <taxon>Euteleostomi</taxon>
        <taxon>Actinopterygii</taxon>
        <taxon>Neopterygii</taxon>
        <taxon>Teleostei</taxon>
        <taxon>Neoteleostei</taxon>
        <taxon>Acanthomorphata</taxon>
        <taxon>Ovalentaria</taxon>
        <taxon>Atherinomorphae</taxon>
        <taxon>Cyprinodontiformes</taxon>
        <taxon>Goodeidae</taxon>
        <taxon>Ameca</taxon>
    </lineage>
</organism>
<evidence type="ECO:0000313" key="2">
    <source>
        <dbReference type="Proteomes" id="UP001469553"/>
    </source>
</evidence>
<name>A0ABV0ZMK4_9TELE</name>
<evidence type="ECO:0000313" key="1">
    <source>
        <dbReference type="EMBL" id="MEQ2307236.1"/>
    </source>
</evidence>
<comment type="caution">
    <text evidence="1">The sequence shown here is derived from an EMBL/GenBank/DDBJ whole genome shotgun (WGS) entry which is preliminary data.</text>
</comment>
<accession>A0ABV0ZMK4</accession>
<proteinExistence type="predicted"/>
<protein>
    <submittedName>
        <fullName evidence="1">Uncharacterized protein</fullName>
    </submittedName>
</protein>